<keyword evidence="4" id="KW-0648">Protein biosynthesis</keyword>
<dbReference type="GO" id="GO:0003743">
    <property type="term" value="F:translation initiation factor activity"/>
    <property type="evidence" value="ECO:0007669"/>
    <property type="project" value="UniProtKB-KW"/>
</dbReference>
<keyword evidence="4" id="KW-0396">Initiation factor</keyword>
<dbReference type="InterPro" id="IPR000649">
    <property type="entry name" value="IF-2B-related"/>
</dbReference>
<dbReference type="AlphaFoldDB" id="A0A139AQ06"/>
<reference evidence="4 5" key="1">
    <citation type="journal article" date="2015" name="Genome Biol. Evol.">
        <title>Phylogenomic analyses indicate that early fungi evolved digesting cell walls of algal ancestors of land plants.</title>
        <authorList>
            <person name="Chang Y."/>
            <person name="Wang S."/>
            <person name="Sekimoto S."/>
            <person name="Aerts A.L."/>
            <person name="Choi C."/>
            <person name="Clum A."/>
            <person name="LaButti K.M."/>
            <person name="Lindquist E.A."/>
            <person name="Yee Ngan C."/>
            <person name="Ohm R.A."/>
            <person name="Salamov A.A."/>
            <person name="Grigoriev I.V."/>
            <person name="Spatafora J.W."/>
            <person name="Berbee M.L."/>
        </authorList>
    </citation>
    <scope>NUCLEOTIDE SEQUENCE [LARGE SCALE GENOMIC DNA]</scope>
    <source>
        <strain evidence="4 5">JEL478</strain>
    </source>
</reference>
<organism evidence="4 5">
    <name type="scientific">Gonapodya prolifera (strain JEL478)</name>
    <name type="common">Monoblepharis prolifera</name>
    <dbReference type="NCBI Taxonomy" id="1344416"/>
    <lineage>
        <taxon>Eukaryota</taxon>
        <taxon>Fungi</taxon>
        <taxon>Fungi incertae sedis</taxon>
        <taxon>Chytridiomycota</taxon>
        <taxon>Chytridiomycota incertae sedis</taxon>
        <taxon>Monoblepharidomycetes</taxon>
        <taxon>Monoblepharidales</taxon>
        <taxon>Gonapodyaceae</taxon>
        <taxon>Gonapodya</taxon>
    </lineage>
</organism>
<keyword evidence="2" id="KW-0486">Methionine biosynthesis</keyword>
<dbReference type="GO" id="GO:0046523">
    <property type="term" value="F:S-methyl-5-thioribose-1-phosphate isomerase activity"/>
    <property type="evidence" value="ECO:0007669"/>
    <property type="project" value="TreeGrafter"/>
</dbReference>
<evidence type="ECO:0000256" key="2">
    <source>
        <dbReference type="ARBA" id="ARBA00023167"/>
    </source>
</evidence>
<name>A0A139AQ06_GONPJ</name>
<sequence>NVFIFDQTKIPFEQVVVSLATALDFERCIKTMQVRGAPLIGVTAAYGMFVAGREIASQVDESGDWQQDFGARFRVSGDRLKATRPTAVNLAWAVDRQIRLAEETLQSNSAATPRDVAASLLRQADAICEDDVKMCNLIGEAGSRLLSHIWERISEHRQATLPKVKGKHPYPNHLNVLTHCNAGLLACVTMGTATGPIYTSNAKGIPVHVWVRETRPRLQGARLTAWELSKAGIPHTVVADNAGGWLMRQGWVDAVIVGADRVAKNGDVCNKIGTYSLALSARDNAVPFFVAFPSSTVDMHIASGDDIPIEFRSEDEVTNVEGPIVAGSTIGTDQKVVTVRAIDPSSSALNPAFDVTPSRLVTALITERGVCQAGEEG</sequence>
<dbReference type="InterPro" id="IPR042529">
    <property type="entry name" value="IF_2B-like_C"/>
</dbReference>
<dbReference type="PANTHER" id="PTHR43475">
    <property type="entry name" value="METHYLTHIORIBOSE-1-PHOSPHATE ISOMERASE"/>
    <property type="match status" value="1"/>
</dbReference>
<dbReference type="HAMAP" id="MF_01678">
    <property type="entry name" value="Salvage_MtnA"/>
    <property type="match status" value="1"/>
</dbReference>
<accession>A0A139AQ06</accession>
<dbReference type="GO" id="GO:0019509">
    <property type="term" value="P:L-methionine salvage from methylthioadenosine"/>
    <property type="evidence" value="ECO:0007669"/>
    <property type="project" value="TreeGrafter"/>
</dbReference>
<keyword evidence="3" id="KW-0413">Isomerase</keyword>
<dbReference type="InterPro" id="IPR027363">
    <property type="entry name" value="M1Pi_N"/>
</dbReference>
<dbReference type="PANTHER" id="PTHR43475:SF1">
    <property type="entry name" value="METHYLTHIORIBOSE-1-PHOSPHATE ISOMERASE"/>
    <property type="match status" value="1"/>
</dbReference>
<feature type="non-terminal residue" evidence="4">
    <location>
        <position position="1"/>
    </location>
</feature>
<dbReference type="Pfam" id="PF01008">
    <property type="entry name" value="IF-2B"/>
    <property type="match status" value="1"/>
</dbReference>
<evidence type="ECO:0000313" key="5">
    <source>
        <dbReference type="Proteomes" id="UP000070544"/>
    </source>
</evidence>
<dbReference type="Gene3D" id="1.20.120.420">
    <property type="entry name" value="translation initiation factor eif-2b, domain 1"/>
    <property type="match status" value="1"/>
</dbReference>
<dbReference type="Proteomes" id="UP000070544">
    <property type="component" value="Unassembled WGS sequence"/>
</dbReference>
<dbReference type="Gene3D" id="3.40.50.10470">
    <property type="entry name" value="Translation initiation factor eif-2b, domain 2"/>
    <property type="match status" value="1"/>
</dbReference>
<protein>
    <submittedName>
        <fullName evidence="4">Putative translation initiation factor, aIF-2BI</fullName>
    </submittedName>
</protein>
<evidence type="ECO:0000313" key="4">
    <source>
        <dbReference type="EMBL" id="KXS18808.1"/>
    </source>
</evidence>
<dbReference type="EMBL" id="KQ965740">
    <property type="protein sequence ID" value="KXS18808.1"/>
    <property type="molecule type" value="Genomic_DNA"/>
</dbReference>
<gene>
    <name evidence="4" type="ORF">M427DRAFT_79975</name>
</gene>
<feature type="non-terminal residue" evidence="4">
    <location>
        <position position="377"/>
    </location>
</feature>
<comment type="similarity">
    <text evidence="1">Belongs to the eIF-2B alpha/beta/delta subunits family.</text>
</comment>
<dbReference type="STRING" id="1344416.A0A139AQ06"/>
<evidence type="ECO:0000256" key="1">
    <source>
        <dbReference type="ARBA" id="ARBA00007251"/>
    </source>
</evidence>
<keyword evidence="2" id="KW-0028">Amino-acid biosynthesis</keyword>
<dbReference type="OrthoDB" id="2461at2759"/>
<dbReference type="NCBIfam" id="NF004326">
    <property type="entry name" value="PRK05720.1"/>
    <property type="match status" value="1"/>
</dbReference>
<dbReference type="NCBIfam" id="TIGR00512">
    <property type="entry name" value="salvage_mtnA"/>
    <property type="match status" value="1"/>
</dbReference>
<proteinExistence type="inferred from homology"/>
<dbReference type="SUPFAM" id="SSF100950">
    <property type="entry name" value="NagB/RpiA/CoA transferase-like"/>
    <property type="match status" value="1"/>
</dbReference>
<dbReference type="OMA" id="QQKIVPR"/>
<evidence type="ECO:0000256" key="3">
    <source>
        <dbReference type="ARBA" id="ARBA00023235"/>
    </source>
</evidence>
<dbReference type="InterPro" id="IPR037171">
    <property type="entry name" value="NagB/RpiA_transferase-like"/>
</dbReference>
<dbReference type="InterPro" id="IPR005251">
    <property type="entry name" value="IF-M1Pi"/>
</dbReference>
<dbReference type="FunFam" id="3.40.50.10470:FF:000006">
    <property type="entry name" value="Methylthioribose-1-phosphate isomerase"/>
    <property type="match status" value="1"/>
</dbReference>
<dbReference type="NCBIfam" id="TIGR00524">
    <property type="entry name" value="eIF-2B_rel"/>
    <property type="match status" value="1"/>
</dbReference>
<keyword evidence="5" id="KW-1185">Reference proteome</keyword>
<dbReference type="InterPro" id="IPR011559">
    <property type="entry name" value="Initiation_fac_2B_a/b/d"/>
</dbReference>